<keyword evidence="1" id="KW-1133">Transmembrane helix</keyword>
<evidence type="ECO:0000259" key="3">
    <source>
        <dbReference type="Pfam" id="PF14104"/>
    </source>
</evidence>
<evidence type="ECO:0000313" key="5">
    <source>
        <dbReference type="Proteomes" id="UP000727993"/>
    </source>
</evidence>
<dbReference type="GO" id="GO:0006313">
    <property type="term" value="P:DNA transposition"/>
    <property type="evidence" value="ECO:0007669"/>
    <property type="project" value="InterPro"/>
</dbReference>
<dbReference type="AlphaFoldDB" id="A0A936NAS1"/>
<dbReference type="Pfam" id="PF01609">
    <property type="entry name" value="DDE_Tnp_1"/>
    <property type="match status" value="1"/>
</dbReference>
<evidence type="ECO:0000313" key="4">
    <source>
        <dbReference type="EMBL" id="MBK9296530.1"/>
    </source>
</evidence>
<comment type="caution">
    <text evidence="4">The sequence shown here is derived from an EMBL/GenBank/DDBJ whole genome shotgun (WGS) entry which is preliminary data.</text>
</comment>
<keyword evidence="1" id="KW-0472">Membrane</keyword>
<protein>
    <submittedName>
        <fullName evidence="4">DUF4277 domain-containing protein</fullName>
    </submittedName>
</protein>
<feature type="transmembrane region" description="Helical" evidence="1">
    <location>
        <begin position="492"/>
        <end position="509"/>
    </location>
</feature>
<dbReference type="Pfam" id="PF14104">
    <property type="entry name" value="DUF4277"/>
    <property type="match status" value="1"/>
</dbReference>
<feature type="domain" description="Transposase IS4-like" evidence="2">
    <location>
        <begin position="186"/>
        <end position="502"/>
    </location>
</feature>
<dbReference type="GO" id="GO:0003677">
    <property type="term" value="F:DNA binding"/>
    <property type="evidence" value="ECO:0007669"/>
    <property type="project" value="InterPro"/>
</dbReference>
<dbReference type="PANTHER" id="PTHR34614:SF2">
    <property type="entry name" value="TRANSPOSASE IS4-LIKE DOMAIN-CONTAINING PROTEIN"/>
    <property type="match status" value="1"/>
</dbReference>
<dbReference type="PANTHER" id="PTHR34614">
    <property type="match status" value="1"/>
</dbReference>
<organism evidence="4 5">
    <name type="scientific">Candidatus Neomicrothrix subdominans</name>
    <dbReference type="NCBI Taxonomy" id="2954438"/>
    <lineage>
        <taxon>Bacteria</taxon>
        <taxon>Bacillati</taxon>
        <taxon>Actinomycetota</taxon>
        <taxon>Acidimicrobiia</taxon>
        <taxon>Acidimicrobiales</taxon>
        <taxon>Microthrixaceae</taxon>
        <taxon>Candidatus Neomicrothrix</taxon>
    </lineage>
</organism>
<accession>A0A936NAS1</accession>
<proteinExistence type="predicted"/>
<feature type="domain" description="DUF4277" evidence="3">
    <location>
        <begin position="70"/>
        <end position="157"/>
    </location>
</feature>
<dbReference type="GO" id="GO:0004803">
    <property type="term" value="F:transposase activity"/>
    <property type="evidence" value="ECO:0007669"/>
    <property type="project" value="InterPro"/>
</dbReference>
<reference evidence="4 5" key="1">
    <citation type="submission" date="2020-10" db="EMBL/GenBank/DDBJ databases">
        <title>Connecting structure to function with the recovery of over 1000 high-quality activated sludge metagenome-assembled genomes encoding full-length rRNA genes using long-read sequencing.</title>
        <authorList>
            <person name="Singleton C.M."/>
            <person name="Petriglieri F."/>
            <person name="Kristensen J.M."/>
            <person name="Kirkegaard R.H."/>
            <person name="Michaelsen T.Y."/>
            <person name="Andersen M.H."/>
            <person name="Karst S.M."/>
            <person name="Dueholm M.S."/>
            <person name="Nielsen P.H."/>
            <person name="Albertsen M."/>
        </authorList>
    </citation>
    <scope>NUCLEOTIDE SEQUENCE [LARGE SCALE GENOMIC DNA]</scope>
    <source>
        <strain evidence="4">Lyne_18-Q3-R50-59_MAXAC.006</strain>
    </source>
</reference>
<name>A0A936NAS1_9ACTN</name>
<dbReference type="InterPro" id="IPR025457">
    <property type="entry name" value="DUF4277"/>
</dbReference>
<gene>
    <name evidence="4" type="ORF">IPN02_06680</name>
</gene>
<evidence type="ECO:0000259" key="2">
    <source>
        <dbReference type="Pfam" id="PF01609"/>
    </source>
</evidence>
<dbReference type="Proteomes" id="UP000727993">
    <property type="component" value="Unassembled WGS sequence"/>
</dbReference>
<dbReference type="InterPro" id="IPR002559">
    <property type="entry name" value="Transposase_11"/>
</dbReference>
<evidence type="ECO:0000256" key="1">
    <source>
        <dbReference type="SAM" id="Phobius"/>
    </source>
</evidence>
<dbReference type="EMBL" id="JADJZA010000003">
    <property type="protein sequence ID" value="MBK9296530.1"/>
    <property type="molecule type" value="Genomic_DNA"/>
</dbReference>
<sequence>MFTKRVTVKRGDKTYVYLKLVESYRDGGRVRQRVIANLGREDDLKASGQLEALAASFARLEPPMVGVRRDVGALLIVADLLERLDLQRTVDRHVPQRGTAMLSCGEVITALIANRMCGPSPLYDVAGWATSAAIHERLGIPGMLLNDDRLGRALEQFAPISDTVRSELMLKAIDRFGIDAGRLHLDLTCIPVSGAFEDSTMIAKGWGPTGVKHQTKLLCATNPKGVALYTRPFPGNTAELSAIADSLEMIAANSKPGLIICADSALGHIKNLAAADQAGLRFVVPLRSSTGFREKFLTEIGPDQMVPLRYVAKREANLPTGQRTQYLGALAPFDTINPETQQPFNCRVAYIWSSEEATSVADGRERALAKAETLLTKVRNGLGGRYYKTQKDVDNRVAVVIGHKIRPFLTVTTSTEPDTNKPTISWERNTHAITNTARTDGIYALATNIPGNITATRILKIYKDQPLVEIRHREAKGPLKVRPIFLHNDDRITAMLSIVGIALLVYGLIETQLRTATNNQPIPGLYPENRPALPTGRNTLTAFQGLGLTYTHHGIRLDRLTTTQRTILNHLNITPPWEEQDLPNCGKRG</sequence>
<keyword evidence="1" id="KW-0812">Transmembrane</keyword>